<evidence type="ECO:0000313" key="1">
    <source>
        <dbReference type="EMBL" id="SER37090.1"/>
    </source>
</evidence>
<protein>
    <submittedName>
        <fullName evidence="1">Uncharacterized protein</fullName>
    </submittedName>
</protein>
<accession>A0A1H9NMA9</accession>
<dbReference type="STRING" id="180197.SAMN02982919_02270"/>
<dbReference type="RefSeq" id="WP_177172882.1">
    <property type="nucleotide sequence ID" value="NZ_FOGD01000007.1"/>
</dbReference>
<proteinExistence type="predicted"/>
<keyword evidence="2" id="KW-1185">Reference proteome</keyword>
<name>A0A1H9NMA9_9BURK</name>
<organism evidence="1 2">
    <name type="scientific">Giesbergeria anulus</name>
    <dbReference type="NCBI Taxonomy" id="180197"/>
    <lineage>
        <taxon>Bacteria</taxon>
        <taxon>Pseudomonadati</taxon>
        <taxon>Pseudomonadota</taxon>
        <taxon>Betaproteobacteria</taxon>
        <taxon>Burkholderiales</taxon>
        <taxon>Comamonadaceae</taxon>
        <taxon>Giesbergeria</taxon>
    </lineage>
</organism>
<gene>
    <name evidence="1" type="ORF">SAMN02982919_02270</name>
</gene>
<dbReference type="Proteomes" id="UP000199766">
    <property type="component" value="Unassembled WGS sequence"/>
</dbReference>
<dbReference type="AlphaFoldDB" id="A0A1H9NMA9"/>
<evidence type="ECO:0000313" key="2">
    <source>
        <dbReference type="Proteomes" id="UP000199766"/>
    </source>
</evidence>
<sequence>MSKSNDTEKKNLAETAVRPPDINRVCGPAMQEAIEEVNKAFMKLCLTAARLGDSEPLAPALLGVNREVLDELANTGRAGMLMAQAYGLPLVECRFKDASVLRQVIDSGLGSAEAVAAITKAMPLDVITKGSRR</sequence>
<dbReference type="EMBL" id="FOGD01000007">
    <property type="protein sequence ID" value="SER37090.1"/>
    <property type="molecule type" value="Genomic_DNA"/>
</dbReference>
<reference evidence="1 2" key="1">
    <citation type="submission" date="2016-10" db="EMBL/GenBank/DDBJ databases">
        <authorList>
            <person name="de Groot N.N."/>
        </authorList>
    </citation>
    <scope>NUCLEOTIDE SEQUENCE [LARGE SCALE GENOMIC DNA]</scope>
    <source>
        <strain evidence="1 2">ATCC 35958</strain>
    </source>
</reference>